<dbReference type="Pfam" id="PF00072">
    <property type="entry name" value="Response_reg"/>
    <property type="match status" value="1"/>
</dbReference>
<dbReference type="Gene3D" id="3.40.50.2300">
    <property type="match status" value="1"/>
</dbReference>
<dbReference type="GO" id="GO:0000160">
    <property type="term" value="P:phosphorelay signal transduction system"/>
    <property type="evidence" value="ECO:0007669"/>
    <property type="project" value="InterPro"/>
</dbReference>
<feature type="region of interest" description="Disordered" evidence="3">
    <location>
        <begin position="76"/>
        <end position="107"/>
    </location>
</feature>
<dbReference type="RefSeq" id="WP_138246872.1">
    <property type="nucleotide sequence ID" value="NZ_CP040331.1"/>
</dbReference>
<dbReference type="Proteomes" id="UP000302218">
    <property type="component" value="Plasmid pNVE500"/>
</dbReference>
<dbReference type="InterPro" id="IPR040624">
    <property type="entry name" value="HalOD1"/>
</dbReference>
<name>A0A4P8WLH1_9EURY</name>
<dbReference type="Gene3D" id="3.30.450.20">
    <property type="entry name" value="PAS domain"/>
    <property type="match status" value="1"/>
</dbReference>
<evidence type="ECO:0000259" key="5">
    <source>
        <dbReference type="PROSITE" id="PS50112"/>
    </source>
</evidence>
<feature type="compositionally biased region" description="Basic and acidic residues" evidence="3">
    <location>
        <begin position="96"/>
        <end position="107"/>
    </location>
</feature>
<feature type="domain" description="PAS" evidence="5">
    <location>
        <begin position="233"/>
        <end position="292"/>
    </location>
</feature>
<dbReference type="PANTHER" id="PTHR44591">
    <property type="entry name" value="STRESS RESPONSE REGULATOR PROTEIN 1"/>
    <property type="match status" value="1"/>
</dbReference>
<dbReference type="InterPro" id="IPR035965">
    <property type="entry name" value="PAS-like_dom_sf"/>
</dbReference>
<organism evidence="6 7">
    <name type="scientific">Natrinema versiforme</name>
    <dbReference type="NCBI Taxonomy" id="88724"/>
    <lineage>
        <taxon>Archaea</taxon>
        <taxon>Methanobacteriati</taxon>
        <taxon>Methanobacteriota</taxon>
        <taxon>Stenosarchaea group</taxon>
        <taxon>Halobacteria</taxon>
        <taxon>Halobacteriales</taxon>
        <taxon>Natrialbaceae</taxon>
        <taxon>Natrinema</taxon>
    </lineage>
</organism>
<accession>A0A4P8WLH1</accession>
<dbReference type="SMART" id="SM00448">
    <property type="entry name" value="REC"/>
    <property type="match status" value="1"/>
</dbReference>
<evidence type="ECO:0000256" key="3">
    <source>
        <dbReference type="SAM" id="MobiDB-lite"/>
    </source>
</evidence>
<dbReference type="InterPro" id="IPR011006">
    <property type="entry name" value="CheY-like_superfamily"/>
</dbReference>
<gene>
    <name evidence="6" type="ORF">FEJ81_18950</name>
</gene>
<keyword evidence="1 2" id="KW-0597">Phosphoprotein</keyword>
<geneLocation type="plasmid" evidence="7">
    <name>pnve500</name>
</geneLocation>
<dbReference type="PROSITE" id="PS50112">
    <property type="entry name" value="PAS"/>
    <property type="match status" value="1"/>
</dbReference>
<evidence type="ECO:0000259" key="4">
    <source>
        <dbReference type="PROSITE" id="PS50110"/>
    </source>
</evidence>
<reference evidence="7" key="1">
    <citation type="submission" date="2019-05" db="EMBL/GenBank/DDBJ databases">
        <title>Genome sequence and methylation pattern of the halophilic Archaeon Natrinema versiforme BOL5-4.</title>
        <authorList>
            <person name="DasSarma P."/>
            <person name="Anton B.P."/>
            <person name="DasSarma S.L."/>
            <person name="Martinez F.L."/>
            <person name="Guzman D."/>
            <person name="Roberts R.J."/>
            <person name="DasSarma S."/>
        </authorList>
    </citation>
    <scope>NUCLEOTIDE SEQUENCE [LARGE SCALE GENOMIC DNA]</scope>
    <source>
        <strain evidence="7">BOL5-4</strain>
        <plasmid evidence="7">pnve500</plasmid>
    </source>
</reference>
<dbReference type="GeneID" id="40267398"/>
<dbReference type="SUPFAM" id="SSF55785">
    <property type="entry name" value="PYP-like sensor domain (PAS domain)"/>
    <property type="match status" value="1"/>
</dbReference>
<proteinExistence type="predicted"/>
<dbReference type="Pfam" id="PF18545">
    <property type="entry name" value="HalOD1"/>
    <property type="match status" value="1"/>
</dbReference>
<sequence length="363" mass="40991">MIRKQIEGSPSEAVVTAVAEALDVDECSLSPLYDTVDPDALNALLRPQRPDDGCVTFSWVGCTVSVDTDEVIVRRDQTAEMEEEINPPSDLTSQRELQERPAEDADSIDVLHIDDDPQFTDLVNDILEQIDPDIEVVTRNSVKEGLLHLESEDIDCVLSDYDMPDMDGLKFLEQMRARGLERPFVLLTGKGSEEIASEAISVGASDYFQKSGSIDQFEILANRIRNLVQKSRSEQRVQDVYEAIDVVDEGIGLIDADGRFVYVNQRYAEILGYDREEMTGRRWTILYEDEEERTVLEQEVFPNVPNMCSDGVWTGQTVKWRKDGSRVRTDHRLAYTRDGMMVCLLSNPTDVSHDYDGPVAEQV</sequence>
<dbReference type="AlphaFoldDB" id="A0A4P8WLH1"/>
<dbReference type="PROSITE" id="PS50110">
    <property type="entry name" value="RESPONSE_REGULATORY"/>
    <property type="match status" value="1"/>
</dbReference>
<protein>
    <submittedName>
        <fullName evidence="6">Response regulator</fullName>
    </submittedName>
</protein>
<feature type="domain" description="Response regulatory" evidence="4">
    <location>
        <begin position="109"/>
        <end position="225"/>
    </location>
</feature>
<dbReference type="KEGG" id="nvr:FEJ81_18950"/>
<evidence type="ECO:0000256" key="2">
    <source>
        <dbReference type="PROSITE-ProRule" id="PRU00169"/>
    </source>
</evidence>
<dbReference type="CDD" id="cd00156">
    <property type="entry name" value="REC"/>
    <property type="match status" value="1"/>
</dbReference>
<dbReference type="SUPFAM" id="SSF52172">
    <property type="entry name" value="CheY-like"/>
    <property type="match status" value="1"/>
</dbReference>
<evidence type="ECO:0000313" key="6">
    <source>
        <dbReference type="EMBL" id="QCS44428.1"/>
    </source>
</evidence>
<evidence type="ECO:0000313" key="7">
    <source>
        <dbReference type="Proteomes" id="UP000302218"/>
    </source>
</evidence>
<dbReference type="InterPro" id="IPR050595">
    <property type="entry name" value="Bact_response_regulator"/>
</dbReference>
<evidence type="ECO:0000256" key="1">
    <source>
        <dbReference type="ARBA" id="ARBA00022553"/>
    </source>
</evidence>
<dbReference type="Pfam" id="PF13426">
    <property type="entry name" value="PAS_9"/>
    <property type="match status" value="1"/>
</dbReference>
<dbReference type="CDD" id="cd00130">
    <property type="entry name" value="PAS"/>
    <property type="match status" value="1"/>
</dbReference>
<dbReference type="PANTHER" id="PTHR44591:SF25">
    <property type="entry name" value="CHEMOTAXIS TWO-COMPONENT RESPONSE REGULATOR"/>
    <property type="match status" value="1"/>
</dbReference>
<dbReference type="OrthoDB" id="8127at2157"/>
<dbReference type="InterPro" id="IPR001789">
    <property type="entry name" value="Sig_transdc_resp-reg_receiver"/>
</dbReference>
<dbReference type="EMBL" id="CP040331">
    <property type="protein sequence ID" value="QCS44428.1"/>
    <property type="molecule type" value="Genomic_DNA"/>
</dbReference>
<keyword evidence="6" id="KW-0614">Plasmid</keyword>
<dbReference type="SMART" id="SM00091">
    <property type="entry name" value="PAS"/>
    <property type="match status" value="1"/>
</dbReference>
<dbReference type="InterPro" id="IPR000014">
    <property type="entry name" value="PAS"/>
</dbReference>
<dbReference type="NCBIfam" id="TIGR00229">
    <property type="entry name" value="sensory_box"/>
    <property type="match status" value="1"/>
</dbReference>
<feature type="modified residue" description="4-aspartylphosphate" evidence="2">
    <location>
        <position position="160"/>
    </location>
</feature>